<name>A0A1G8BM15_9GAMM</name>
<dbReference type="STRING" id="29435.SAMN05216588_10487"/>
<dbReference type="Proteomes" id="UP000198606">
    <property type="component" value="Unassembled WGS sequence"/>
</dbReference>
<organism evidence="1 2">
    <name type="scientific">Phytopseudomonas flavescens</name>
    <dbReference type="NCBI Taxonomy" id="29435"/>
    <lineage>
        <taxon>Bacteria</taxon>
        <taxon>Pseudomonadati</taxon>
        <taxon>Pseudomonadota</taxon>
        <taxon>Gammaproteobacteria</taxon>
        <taxon>Pseudomonadales</taxon>
        <taxon>Pseudomonadaceae</taxon>
        <taxon>Phytopseudomonas</taxon>
    </lineage>
</organism>
<reference evidence="1 2" key="1">
    <citation type="submission" date="2016-10" db="EMBL/GenBank/DDBJ databases">
        <authorList>
            <person name="de Groot N.N."/>
        </authorList>
    </citation>
    <scope>NUCLEOTIDE SEQUENCE [LARGE SCALE GENOMIC DNA]</scope>
    <source>
        <strain evidence="1 2">LMG 18387</strain>
    </source>
</reference>
<dbReference type="EMBL" id="FNDG01000004">
    <property type="protein sequence ID" value="SDH34104.1"/>
    <property type="molecule type" value="Genomic_DNA"/>
</dbReference>
<accession>A0A1G8BM15</accession>
<dbReference type="RefSeq" id="WP_084303949.1">
    <property type="nucleotide sequence ID" value="NZ_FNDG01000004.1"/>
</dbReference>
<protein>
    <submittedName>
        <fullName evidence="1">Uncharacterized protein</fullName>
    </submittedName>
</protein>
<evidence type="ECO:0000313" key="1">
    <source>
        <dbReference type="EMBL" id="SDH34104.1"/>
    </source>
</evidence>
<gene>
    <name evidence="1" type="ORF">SAMN05216588_10487</name>
</gene>
<dbReference type="AlphaFoldDB" id="A0A1G8BM15"/>
<sequence length="81" mass="8771">MTAITAPDLSLADIARDIGLDSNQIEAWVTQANPFSDGSGYTLHLRLDTPADVLALLPGSDKAGRFVVAYEDSLVRQRRRG</sequence>
<proteinExistence type="predicted"/>
<evidence type="ECO:0000313" key="2">
    <source>
        <dbReference type="Proteomes" id="UP000198606"/>
    </source>
</evidence>